<name>A0A167PZV3_CALVF</name>
<dbReference type="PRINTS" id="PR00081">
    <property type="entry name" value="GDHRDH"/>
</dbReference>
<sequence length="326" mass="36576">MDYLRFHWQRLVNLWTSMFPSAPKWGFDEMPDLTGRVAVVTGGNAGIGKVMCRELLAHGARVYMLCRSPSKAESAIAELKLVTGKSAIHTIACDLSSLPSVLSAARELLDQEKQVHLLFCNAGLFMCPREEVTVLGHDMSFGVNVLAHAYLVKLLLPTMDRTAETSPERTVRVVITSSSAANLAPKNGIDYRVLKDSPERTRRYDSYLSYFQSKWANVAYTHALCTHHPLASHGVVFVSNDPGYIKTQIWDWQDPVRRWLRSLVLYDTEHGALTPLYAGTAEGVRHGGCYTPWAREGRSRGDTDSPELQEKLWEWVEGELEAQPEI</sequence>
<evidence type="ECO:0000313" key="2">
    <source>
        <dbReference type="EMBL" id="KZO99294.1"/>
    </source>
</evidence>
<organism evidence="2 3">
    <name type="scientific">Calocera viscosa (strain TUFC12733)</name>
    <dbReference type="NCBI Taxonomy" id="1330018"/>
    <lineage>
        <taxon>Eukaryota</taxon>
        <taxon>Fungi</taxon>
        <taxon>Dikarya</taxon>
        <taxon>Basidiomycota</taxon>
        <taxon>Agaricomycotina</taxon>
        <taxon>Dacrymycetes</taxon>
        <taxon>Dacrymycetales</taxon>
        <taxon>Dacrymycetaceae</taxon>
        <taxon>Calocera</taxon>
    </lineage>
</organism>
<dbReference type="STRING" id="1330018.A0A167PZV3"/>
<protein>
    <submittedName>
        <fullName evidence="2">NAD-binding protein</fullName>
    </submittedName>
</protein>
<dbReference type="Pfam" id="PF00106">
    <property type="entry name" value="adh_short"/>
    <property type="match status" value="1"/>
</dbReference>
<dbReference type="SUPFAM" id="SSF51735">
    <property type="entry name" value="NAD(P)-binding Rossmann-fold domains"/>
    <property type="match status" value="1"/>
</dbReference>
<proteinExistence type="predicted"/>
<evidence type="ECO:0000256" key="1">
    <source>
        <dbReference type="ARBA" id="ARBA00023002"/>
    </source>
</evidence>
<dbReference type="InterPro" id="IPR036291">
    <property type="entry name" value="NAD(P)-bd_dom_sf"/>
</dbReference>
<reference evidence="2 3" key="1">
    <citation type="journal article" date="2016" name="Mol. Biol. Evol.">
        <title>Comparative Genomics of Early-Diverging Mushroom-Forming Fungi Provides Insights into the Origins of Lignocellulose Decay Capabilities.</title>
        <authorList>
            <person name="Nagy L.G."/>
            <person name="Riley R."/>
            <person name="Tritt A."/>
            <person name="Adam C."/>
            <person name="Daum C."/>
            <person name="Floudas D."/>
            <person name="Sun H."/>
            <person name="Yadav J.S."/>
            <person name="Pangilinan J."/>
            <person name="Larsson K.H."/>
            <person name="Matsuura K."/>
            <person name="Barry K."/>
            <person name="Labutti K."/>
            <person name="Kuo R."/>
            <person name="Ohm R.A."/>
            <person name="Bhattacharya S.S."/>
            <person name="Shirouzu T."/>
            <person name="Yoshinaga Y."/>
            <person name="Martin F.M."/>
            <person name="Grigoriev I.V."/>
            <person name="Hibbett D.S."/>
        </authorList>
    </citation>
    <scope>NUCLEOTIDE SEQUENCE [LARGE SCALE GENOMIC DNA]</scope>
    <source>
        <strain evidence="2 3">TUFC12733</strain>
    </source>
</reference>
<keyword evidence="3" id="KW-1185">Reference proteome</keyword>
<gene>
    <name evidence="2" type="ORF">CALVIDRAFT_595919</name>
</gene>
<dbReference type="PANTHER" id="PTHR43157">
    <property type="entry name" value="PHOSPHATIDYLINOSITOL-GLYCAN BIOSYNTHESIS CLASS F PROTEIN-RELATED"/>
    <property type="match status" value="1"/>
</dbReference>
<evidence type="ECO:0000313" key="3">
    <source>
        <dbReference type="Proteomes" id="UP000076738"/>
    </source>
</evidence>
<dbReference type="PANTHER" id="PTHR43157:SF31">
    <property type="entry name" value="PHOSPHATIDYLINOSITOL-GLYCAN BIOSYNTHESIS CLASS F PROTEIN"/>
    <property type="match status" value="1"/>
</dbReference>
<dbReference type="AlphaFoldDB" id="A0A167PZV3"/>
<accession>A0A167PZV3</accession>
<dbReference type="EMBL" id="KV417272">
    <property type="protein sequence ID" value="KZO99294.1"/>
    <property type="molecule type" value="Genomic_DNA"/>
</dbReference>
<keyword evidence="1" id="KW-0560">Oxidoreductase</keyword>
<dbReference type="Gene3D" id="3.40.50.720">
    <property type="entry name" value="NAD(P)-binding Rossmann-like Domain"/>
    <property type="match status" value="1"/>
</dbReference>
<dbReference type="Proteomes" id="UP000076738">
    <property type="component" value="Unassembled WGS sequence"/>
</dbReference>
<dbReference type="InterPro" id="IPR002347">
    <property type="entry name" value="SDR_fam"/>
</dbReference>
<dbReference type="OrthoDB" id="191139at2759"/>
<dbReference type="GO" id="GO:0016491">
    <property type="term" value="F:oxidoreductase activity"/>
    <property type="evidence" value="ECO:0007669"/>
    <property type="project" value="UniProtKB-KW"/>
</dbReference>